<dbReference type="SUPFAM" id="SSF51735">
    <property type="entry name" value="NAD(P)-binding Rossmann-fold domains"/>
    <property type="match status" value="1"/>
</dbReference>
<dbReference type="PANTHER" id="PTHR43491:SF2">
    <property type="entry name" value="UDP-N-ACETYL-D-MANNOSAMINE DEHYDROGENASE"/>
    <property type="match status" value="1"/>
</dbReference>
<dbReference type="SUPFAM" id="SSF48179">
    <property type="entry name" value="6-phosphogluconate dehydrogenase C-terminal domain-like"/>
    <property type="match status" value="1"/>
</dbReference>
<dbReference type="GO" id="GO:0016628">
    <property type="term" value="F:oxidoreductase activity, acting on the CH-CH group of donors, NAD or NADP as acceptor"/>
    <property type="evidence" value="ECO:0007669"/>
    <property type="project" value="InterPro"/>
</dbReference>
<dbReference type="Proteomes" id="UP001219901">
    <property type="component" value="Chromosome"/>
</dbReference>
<dbReference type="InterPro" id="IPR014027">
    <property type="entry name" value="UDP-Glc/GDP-Man_DH_C"/>
</dbReference>
<dbReference type="SMART" id="SM00984">
    <property type="entry name" value="UDPG_MGDP_dh_C"/>
    <property type="match status" value="1"/>
</dbReference>
<dbReference type="EMBL" id="WMBE01000001">
    <property type="protein sequence ID" value="MDG0866445.1"/>
    <property type="molecule type" value="Genomic_DNA"/>
</dbReference>
<dbReference type="AlphaFoldDB" id="A0AAJ6CR23"/>
<protein>
    <submittedName>
        <fullName evidence="7">Nucleotide sugar dehydrogenase</fullName>
    </submittedName>
</protein>
<dbReference type="EMBL" id="CP046147">
    <property type="protein sequence ID" value="WFG38841.1"/>
    <property type="molecule type" value="Genomic_DNA"/>
</dbReference>
<dbReference type="NCBIfam" id="TIGR03026">
    <property type="entry name" value="NDP-sugDHase"/>
    <property type="match status" value="1"/>
</dbReference>
<dbReference type="PIRSF" id="PIRSF000124">
    <property type="entry name" value="UDPglc_GDPman_dh"/>
    <property type="match status" value="1"/>
</dbReference>
<dbReference type="Pfam" id="PF03720">
    <property type="entry name" value="UDPG_MGDP_dh_C"/>
    <property type="match status" value="1"/>
</dbReference>
<dbReference type="InterPro" id="IPR036220">
    <property type="entry name" value="UDP-Glc/GDP-Man_DH_C_sf"/>
</dbReference>
<dbReference type="PANTHER" id="PTHR43491">
    <property type="entry name" value="UDP-N-ACETYL-D-MANNOSAMINE DEHYDROGENASE"/>
    <property type="match status" value="1"/>
</dbReference>
<dbReference type="Pfam" id="PF00984">
    <property type="entry name" value="UDPG_MGDP_dh"/>
    <property type="match status" value="1"/>
</dbReference>
<evidence type="ECO:0000259" key="5">
    <source>
        <dbReference type="SMART" id="SM00984"/>
    </source>
</evidence>
<feature type="domain" description="UDP-glucose/GDP-mannose dehydrogenase C-terminal" evidence="5">
    <location>
        <begin position="323"/>
        <end position="416"/>
    </location>
</feature>
<comment type="similarity">
    <text evidence="1 4">Belongs to the UDP-glucose/GDP-mannose dehydrogenase family.</text>
</comment>
<name>A0AAJ6CR23_9CHLR</name>
<dbReference type="GO" id="GO:0016616">
    <property type="term" value="F:oxidoreductase activity, acting on the CH-OH group of donors, NAD or NADP as acceptor"/>
    <property type="evidence" value="ECO:0007669"/>
    <property type="project" value="InterPro"/>
</dbReference>
<dbReference type="PIRSF" id="PIRSF500136">
    <property type="entry name" value="UDP_ManNAc_DH"/>
    <property type="match status" value="1"/>
</dbReference>
<dbReference type="InterPro" id="IPR001732">
    <property type="entry name" value="UDP-Glc/GDP-Man_DH_N"/>
</dbReference>
<organism evidence="7 8">
    <name type="scientific">Candidatus Lucifugimonas marina</name>
    <dbReference type="NCBI Taxonomy" id="3038979"/>
    <lineage>
        <taxon>Bacteria</taxon>
        <taxon>Bacillati</taxon>
        <taxon>Chloroflexota</taxon>
        <taxon>Dehalococcoidia</taxon>
        <taxon>SAR202 cluster</taxon>
        <taxon>Candidatus Lucifugimonadales</taxon>
        <taxon>Candidatus Lucifugimonadaceae</taxon>
        <taxon>Candidatus Lucifugimonas</taxon>
    </lineage>
</organism>
<keyword evidence="2" id="KW-0560">Oxidoreductase</keyword>
<reference evidence="8" key="3">
    <citation type="submission" date="2023-06" db="EMBL/GenBank/DDBJ databases">
        <title>Pangenomics reveal diversification of enzyme families and niche specialization in globally abundant SAR202 bacteria.</title>
        <authorList>
            <person name="Saw J.H.W."/>
        </authorList>
    </citation>
    <scope>NUCLEOTIDE SEQUENCE [LARGE SCALE GENOMIC DNA]</scope>
    <source>
        <strain evidence="8">JH1073</strain>
    </source>
</reference>
<evidence type="ECO:0000313" key="6">
    <source>
        <dbReference type="EMBL" id="MDG0866445.1"/>
    </source>
</evidence>
<evidence type="ECO:0000313" key="9">
    <source>
        <dbReference type="Proteomes" id="UP001321249"/>
    </source>
</evidence>
<sequence>MFLKTPSDITVVGLGYVGLPLALAFADQIPTVGFDNDSLRIEQLLEGVDRNREVASEVITASSLTLTSNENSVTNSDFIIVTVPTPVTEDFRPDLTLLESASAMIGRRLRDRSGDRPAPIVVFESTTYPGCTEDFCGPIIERESGLKSGEGFILAYSPERTNFGDVEHTLGTVVKVVSAQTDEAAGIVGSVYRRIAKAGVHTAPDIKTAEASKVIENVQRDLNIALFNETAMIFDRMGIDSSDVFDAAGTKWNFHQYQPGLVGGHCIPVDPYYLTYAAKQVGYQANVILAGRSVNENMVDRIDLKIQELVRSAGNSPDETDVLILGQTFKSDVADFRNSKAMNLTSAMSESFRSVATFDPFAGADDGNQDPFDCAAKFDVVVLAVGHAQFTKSISKVVDLVVAGGILVDLTGRVDRSRTADSDLLFWKL</sequence>
<evidence type="ECO:0000256" key="2">
    <source>
        <dbReference type="ARBA" id="ARBA00023002"/>
    </source>
</evidence>
<evidence type="ECO:0000313" key="8">
    <source>
        <dbReference type="Proteomes" id="UP001219901"/>
    </source>
</evidence>
<dbReference type="InterPro" id="IPR014026">
    <property type="entry name" value="UDP-Glc/GDP-Man_DH_dimer"/>
</dbReference>
<evidence type="ECO:0000313" key="7">
    <source>
        <dbReference type="EMBL" id="WFG38841.1"/>
    </source>
</evidence>
<dbReference type="InterPro" id="IPR028359">
    <property type="entry name" value="UDP_ManNAc/GlcNAc_DH"/>
</dbReference>
<keyword evidence="8" id="KW-1185">Reference proteome</keyword>
<gene>
    <name evidence="6" type="ORF">GKO46_05080</name>
    <name evidence="7" type="ORF">GKO48_04180</name>
</gene>
<dbReference type="GO" id="GO:0051287">
    <property type="term" value="F:NAD binding"/>
    <property type="evidence" value="ECO:0007669"/>
    <property type="project" value="InterPro"/>
</dbReference>
<dbReference type="InterPro" id="IPR017476">
    <property type="entry name" value="UDP-Glc/GDP-Man"/>
</dbReference>
<dbReference type="Gene3D" id="3.40.50.720">
    <property type="entry name" value="NAD(P)-binding Rossmann-like Domain"/>
    <property type="match status" value="2"/>
</dbReference>
<dbReference type="InterPro" id="IPR008927">
    <property type="entry name" value="6-PGluconate_DH-like_C_sf"/>
</dbReference>
<reference evidence="7" key="2">
    <citation type="journal article" date="2023" name="Nat. Commun.">
        <title>Cultivation of marine bacteria of the SAR202 clade.</title>
        <authorList>
            <person name="Lim Y."/>
            <person name="Seo J.H."/>
            <person name="Giovannoni S.J."/>
            <person name="Kang I."/>
            <person name="Cho J.C."/>
        </authorList>
    </citation>
    <scope>NUCLEOTIDE SEQUENCE</scope>
    <source>
        <strain evidence="7">JH1073</strain>
    </source>
</reference>
<accession>A0AAJ6CR23</accession>
<dbReference type="InterPro" id="IPR036291">
    <property type="entry name" value="NAD(P)-bd_dom_sf"/>
</dbReference>
<evidence type="ECO:0000256" key="3">
    <source>
        <dbReference type="ARBA" id="ARBA00023027"/>
    </source>
</evidence>
<evidence type="ECO:0000256" key="1">
    <source>
        <dbReference type="ARBA" id="ARBA00006601"/>
    </source>
</evidence>
<proteinExistence type="inferred from homology"/>
<dbReference type="SUPFAM" id="SSF52413">
    <property type="entry name" value="UDP-glucose/GDP-mannose dehydrogenase C-terminal domain"/>
    <property type="match status" value="1"/>
</dbReference>
<dbReference type="GO" id="GO:0000271">
    <property type="term" value="P:polysaccharide biosynthetic process"/>
    <property type="evidence" value="ECO:0007669"/>
    <property type="project" value="InterPro"/>
</dbReference>
<dbReference type="Pfam" id="PF03721">
    <property type="entry name" value="UDPG_MGDP_dh_N"/>
    <property type="match status" value="1"/>
</dbReference>
<keyword evidence="3" id="KW-0520">NAD</keyword>
<reference evidence="8 9" key="1">
    <citation type="submission" date="2019-11" db="EMBL/GenBank/DDBJ databases">
        <authorList>
            <person name="Cho J.-C."/>
        </authorList>
    </citation>
    <scope>NUCLEOTIDE SEQUENCE [LARGE SCALE GENOMIC DNA]</scope>
    <source>
        <strain evidence="7 8">JH1073</strain>
        <strain evidence="6 9">JH702</strain>
    </source>
</reference>
<dbReference type="Proteomes" id="UP001321249">
    <property type="component" value="Unassembled WGS sequence"/>
</dbReference>
<evidence type="ECO:0000256" key="4">
    <source>
        <dbReference type="PIRNR" id="PIRNR000124"/>
    </source>
</evidence>